<accession>A0ABQ4Z1C8</accession>
<name>A0ABQ4Z1C8_9ASTR</name>
<evidence type="ECO:0000313" key="2">
    <source>
        <dbReference type="EMBL" id="GJS83556.1"/>
    </source>
</evidence>
<feature type="region of interest" description="Disordered" evidence="1">
    <location>
        <begin position="185"/>
        <end position="307"/>
    </location>
</feature>
<dbReference type="EMBL" id="BQNB010010910">
    <property type="protein sequence ID" value="GJS83556.1"/>
    <property type="molecule type" value="Genomic_DNA"/>
</dbReference>
<proteinExistence type="predicted"/>
<feature type="compositionally biased region" description="Low complexity" evidence="1">
    <location>
        <begin position="185"/>
        <end position="233"/>
    </location>
</feature>
<feature type="compositionally biased region" description="Polar residues" evidence="1">
    <location>
        <begin position="294"/>
        <end position="303"/>
    </location>
</feature>
<dbReference type="Proteomes" id="UP001151760">
    <property type="component" value="Unassembled WGS sequence"/>
</dbReference>
<comment type="caution">
    <text evidence="2">The sequence shown here is derived from an EMBL/GenBank/DDBJ whole genome shotgun (WGS) entry which is preliminary data.</text>
</comment>
<evidence type="ECO:0000313" key="3">
    <source>
        <dbReference type="Proteomes" id="UP001151760"/>
    </source>
</evidence>
<reference evidence="2" key="2">
    <citation type="submission" date="2022-01" db="EMBL/GenBank/DDBJ databases">
        <authorList>
            <person name="Yamashiro T."/>
            <person name="Shiraishi A."/>
            <person name="Satake H."/>
            <person name="Nakayama K."/>
        </authorList>
    </citation>
    <scope>NUCLEOTIDE SEQUENCE</scope>
</reference>
<dbReference type="CDD" id="cd09272">
    <property type="entry name" value="RNase_HI_RT_Ty1"/>
    <property type="match status" value="1"/>
</dbReference>
<keyword evidence="3" id="KW-1185">Reference proteome</keyword>
<feature type="compositionally biased region" description="Acidic residues" evidence="1">
    <location>
        <begin position="239"/>
        <end position="273"/>
    </location>
</feature>
<gene>
    <name evidence="2" type="ORF">Tco_0750097</name>
</gene>
<feature type="region of interest" description="Disordered" evidence="1">
    <location>
        <begin position="132"/>
        <end position="155"/>
    </location>
</feature>
<organism evidence="2 3">
    <name type="scientific">Tanacetum coccineum</name>
    <dbReference type="NCBI Taxonomy" id="301880"/>
    <lineage>
        <taxon>Eukaryota</taxon>
        <taxon>Viridiplantae</taxon>
        <taxon>Streptophyta</taxon>
        <taxon>Embryophyta</taxon>
        <taxon>Tracheophyta</taxon>
        <taxon>Spermatophyta</taxon>
        <taxon>Magnoliopsida</taxon>
        <taxon>eudicotyledons</taxon>
        <taxon>Gunneridae</taxon>
        <taxon>Pentapetalae</taxon>
        <taxon>asterids</taxon>
        <taxon>campanulids</taxon>
        <taxon>Asterales</taxon>
        <taxon>Asteraceae</taxon>
        <taxon>Asteroideae</taxon>
        <taxon>Anthemideae</taxon>
        <taxon>Anthemidinae</taxon>
        <taxon>Tanacetum</taxon>
    </lineage>
</organism>
<reference evidence="2" key="1">
    <citation type="journal article" date="2022" name="Int. J. Mol. Sci.">
        <title>Draft Genome of Tanacetum Coccineum: Genomic Comparison of Closely Related Tanacetum-Family Plants.</title>
        <authorList>
            <person name="Yamashiro T."/>
            <person name="Shiraishi A."/>
            <person name="Nakayama K."/>
            <person name="Satake H."/>
        </authorList>
    </citation>
    <scope>NUCLEOTIDE SEQUENCE</scope>
</reference>
<protein>
    <submittedName>
        <fullName evidence="2">Uncharacterized protein</fullName>
    </submittedName>
</protein>
<sequence length="338" mass="37658">MYCDNTGAIAIANESGITKGARHFRAKVHYLREVIEFGDIKLEKVHTDDNLADPFTKALAFPKHSELTRNIGMLPANKVNKHILPKQPELNCDMYNWVISKYGKPNTWTDSLFHSIADDVYIKYFEKAEPEIAQPEKAEGETTEPKKSDVPECSKKADVQECSNIKEKQDQQDVHPDTDVIEIGSSSSELECSSTSKLECSSTSESSSSDDSSSSELSSYVSSYDELSSSDESGCLEKSDEEEIDEDDDETDEQDDEIDEEAEDGKDDSDDELWSPKTIGTTTKKFSSPKIKGASSNSTSSTKKLVKRSEPIRNCIIGLANNKTWEMIVNKEFGVKKE</sequence>
<evidence type="ECO:0000256" key="1">
    <source>
        <dbReference type="SAM" id="MobiDB-lite"/>
    </source>
</evidence>